<protein>
    <submittedName>
        <fullName evidence="2">Transposase</fullName>
    </submittedName>
</protein>
<dbReference type="WBParaSite" id="Hba_02390">
    <property type="protein sequence ID" value="Hba_02390"/>
    <property type="gene ID" value="Hba_02390"/>
</dbReference>
<dbReference type="AlphaFoldDB" id="A0A1I7WCH8"/>
<accession>A0A1I7WCH8</accession>
<name>A0A1I7WCH8_HETBA</name>
<evidence type="ECO:0000313" key="2">
    <source>
        <dbReference type="WBParaSite" id="Hba_02390"/>
    </source>
</evidence>
<keyword evidence="1" id="KW-1185">Reference proteome</keyword>
<reference evidence="2" key="1">
    <citation type="submission" date="2016-11" db="UniProtKB">
        <authorList>
            <consortium name="WormBaseParasite"/>
        </authorList>
    </citation>
    <scope>IDENTIFICATION</scope>
</reference>
<dbReference type="Proteomes" id="UP000095283">
    <property type="component" value="Unplaced"/>
</dbReference>
<proteinExistence type="predicted"/>
<evidence type="ECO:0000313" key="1">
    <source>
        <dbReference type="Proteomes" id="UP000095283"/>
    </source>
</evidence>
<organism evidence="1 2">
    <name type="scientific">Heterorhabditis bacteriophora</name>
    <name type="common">Entomopathogenic nematode worm</name>
    <dbReference type="NCBI Taxonomy" id="37862"/>
    <lineage>
        <taxon>Eukaryota</taxon>
        <taxon>Metazoa</taxon>
        <taxon>Ecdysozoa</taxon>
        <taxon>Nematoda</taxon>
        <taxon>Chromadorea</taxon>
        <taxon>Rhabditida</taxon>
        <taxon>Rhabditina</taxon>
        <taxon>Rhabditomorpha</taxon>
        <taxon>Strongyloidea</taxon>
        <taxon>Heterorhabditidae</taxon>
        <taxon>Heterorhabditis</taxon>
    </lineage>
</organism>
<sequence>MSGWPPARQRNLLIVHPHRVVELAIPVERQGLAHVVLVARRQALLGAKPTVGRASGLARAGRVGRRSHHGRLGPLPAIGIVALAH</sequence>